<accession>A0AA36CMR7</accession>
<organism evidence="1 2">
    <name type="scientific">Mesorhabditis spiculigera</name>
    <dbReference type="NCBI Taxonomy" id="96644"/>
    <lineage>
        <taxon>Eukaryota</taxon>
        <taxon>Metazoa</taxon>
        <taxon>Ecdysozoa</taxon>
        <taxon>Nematoda</taxon>
        <taxon>Chromadorea</taxon>
        <taxon>Rhabditida</taxon>
        <taxon>Rhabditina</taxon>
        <taxon>Rhabditomorpha</taxon>
        <taxon>Rhabditoidea</taxon>
        <taxon>Rhabditidae</taxon>
        <taxon>Mesorhabditinae</taxon>
        <taxon>Mesorhabditis</taxon>
    </lineage>
</organism>
<evidence type="ECO:0000313" key="2">
    <source>
        <dbReference type="Proteomes" id="UP001177023"/>
    </source>
</evidence>
<proteinExistence type="predicted"/>
<name>A0AA36CMR7_9BILA</name>
<gene>
    <name evidence="1" type="ORF">MSPICULIGERA_LOCUS9265</name>
</gene>
<reference evidence="1" key="1">
    <citation type="submission" date="2023-06" db="EMBL/GenBank/DDBJ databases">
        <authorList>
            <person name="Delattre M."/>
        </authorList>
    </citation>
    <scope>NUCLEOTIDE SEQUENCE</scope>
    <source>
        <strain evidence="1">AF72</strain>
    </source>
</reference>
<dbReference type="Proteomes" id="UP001177023">
    <property type="component" value="Unassembled WGS sequence"/>
</dbReference>
<sequence length="235" mass="26405">MVGTARPEGENLRRVLGDRLSAMSRFNSWPEIREDRILEALSCKWANQRAPPELAQLPLLYVFHPNKPPTIEGCKPWPLPQAAGPEEGRISGWTTLDPSWICSPSDGNTATTQEFIGAHSLYEKAFRYLMCSYCGDRLLIGPGFKPVHIDTETLNMEAEIFDFIGDEEHCLYLLKTSRAKGLEREGGFFTGITMVNMSELTGMLQRMSNRLHAIIKFQKPLMNDDGPARQGSMSI</sequence>
<comment type="caution">
    <text evidence="1">The sequence shown here is derived from an EMBL/GenBank/DDBJ whole genome shotgun (WGS) entry which is preliminary data.</text>
</comment>
<dbReference type="EMBL" id="CATQJA010002487">
    <property type="protein sequence ID" value="CAJ0570831.1"/>
    <property type="molecule type" value="Genomic_DNA"/>
</dbReference>
<keyword evidence="2" id="KW-1185">Reference proteome</keyword>
<feature type="non-terminal residue" evidence="1">
    <location>
        <position position="235"/>
    </location>
</feature>
<evidence type="ECO:0000313" key="1">
    <source>
        <dbReference type="EMBL" id="CAJ0570831.1"/>
    </source>
</evidence>
<dbReference type="AlphaFoldDB" id="A0AA36CMR7"/>
<protein>
    <submittedName>
        <fullName evidence="1">Uncharacterized protein</fullName>
    </submittedName>
</protein>